<name>A0A9Q1BZ18_HOLLE</name>
<protein>
    <submittedName>
        <fullName evidence="7">Uncharacterized protein</fullName>
    </submittedName>
</protein>
<dbReference type="CDD" id="cd00054">
    <property type="entry name" value="EGF_CA"/>
    <property type="match status" value="1"/>
</dbReference>
<evidence type="ECO:0000313" key="8">
    <source>
        <dbReference type="Proteomes" id="UP001152320"/>
    </source>
</evidence>
<keyword evidence="3" id="KW-0812">Transmembrane</keyword>
<dbReference type="InterPro" id="IPR000742">
    <property type="entry name" value="EGF"/>
</dbReference>
<feature type="region of interest" description="Disordered" evidence="2">
    <location>
        <begin position="347"/>
        <end position="385"/>
    </location>
</feature>
<keyword evidence="3" id="KW-0472">Membrane</keyword>
<keyword evidence="3" id="KW-1133">Transmembrane helix</keyword>
<dbReference type="PROSITE" id="PS50026">
    <property type="entry name" value="EGF_3"/>
    <property type="match status" value="1"/>
</dbReference>
<dbReference type="AlphaFoldDB" id="A0A9Q1BZ18"/>
<evidence type="ECO:0000256" key="3">
    <source>
        <dbReference type="SAM" id="Phobius"/>
    </source>
</evidence>
<dbReference type="OrthoDB" id="676979at2759"/>
<dbReference type="InterPro" id="IPR036116">
    <property type="entry name" value="FN3_sf"/>
</dbReference>
<evidence type="ECO:0000256" key="2">
    <source>
        <dbReference type="SAM" id="MobiDB-lite"/>
    </source>
</evidence>
<comment type="caution">
    <text evidence="1">Lacks conserved residue(s) required for the propagation of feature annotation.</text>
</comment>
<feature type="region of interest" description="Disordered" evidence="2">
    <location>
        <begin position="236"/>
        <end position="262"/>
    </location>
</feature>
<keyword evidence="1" id="KW-0245">EGF-like domain</keyword>
<feature type="chain" id="PRO_5040377544" evidence="4">
    <location>
        <begin position="25"/>
        <end position="399"/>
    </location>
</feature>
<dbReference type="SMART" id="SM00181">
    <property type="entry name" value="EGF"/>
    <property type="match status" value="1"/>
</dbReference>
<organism evidence="7 8">
    <name type="scientific">Holothuria leucospilota</name>
    <name type="common">Black long sea cucumber</name>
    <name type="synonym">Mertensiothuria leucospilota</name>
    <dbReference type="NCBI Taxonomy" id="206669"/>
    <lineage>
        <taxon>Eukaryota</taxon>
        <taxon>Metazoa</taxon>
        <taxon>Echinodermata</taxon>
        <taxon>Eleutherozoa</taxon>
        <taxon>Echinozoa</taxon>
        <taxon>Holothuroidea</taxon>
        <taxon>Aspidochirotacea</taxon>
        <taxon>Aspidochirotida</taxon>
        <taxon>Holothuriidae</taxon>
        <taxon>Holothuria</taxon>
    </lineage>
</organism>
<dbReference type="Gene3D" id="2.10.25.10">
    <property type="entry name" value="Laminin"/>
    <property type="match status" value="1"/>
</dbReference>
<evidence type="ECO:0000313" key="7">
    <source>
        <dbReference type="EMBL" id="KAJ8035362.1"/>
    </source>
</evidence>
<dbReference type="InterPro" id="IPR003961">
    <property type="entry name" value="FN3_dom"/>
</dbReference>
<dbReference type="Gene3D" id="2.60.40.10">
    <property type="entry name" value="Immunoglobulins"/>
    <property type="match status" value="1"/>
</dbReference>
<feature type="disulfide bond" evidence="1">
    <location>
        <begin position="87"/>
        <end position="96"/>
    </location>
</feature>
<dbReference type="CDD" id="cd00063">
    <property type="entry name" value="FN3"/>
    <property type="match status" value="1"/>
</dbReference>
<dbReference type="InterPro" id="IPR013783">
    <property type="entry name" value="Ig-like_fold"/>
</dbReference>
<comment type="caution">
    <text evidence="7">The sequence shown here is derived from an EMBL/GenBank/DDBJ whole genome shotgun (WGS) entry which is preliminary data.</text>
</comment>
<sequence length="399" mass="45091">MGGHLFGPTLSIFIGLIHIHRSTGQMHPPMNGPSMEPTQPFHNLWPDRRGPVQPMPSSPLSCRNNPCQNSGTCIDTNNATVPIICKCRPLYLGRLCEVVVKSPKKLKLVEKGAHHLRVSWEPPNVNKVIYGYMVQHHQFGTNNITRSDLIHPSTLQYTIQNLEEDTQYTVCINIVFDDETFHEAVLREQCLEVKTQPTMISLTSIAPVAIICTAVFTLLLLIFVVILCLSKKKGHKQQNSGTFTSMSWRRGNPTNSYQDRSYLTNKELNDSVQFNDEMFHNSPYTQNQTNNASRGSCGDEVFHKYKPQPKDIYMNQHHFARSCSVSAAPSWGNPVNQLRDSRCQSTSLASFQSKHKRTSSVPFRELPPSISNHMMRSPTARDKDATSEFDVGSYFLPRS</sequence>
<dbReference type="Pfam" id="PF00041">
    <property type="entry name" value="fn3"/>
    <property type="match status" value="1"/>
</dbReference>
<keyword evidence="1" id="KW-1015">Disulfide bond</keyword>
<dbReference type="PROSITE" id="PS00022">
    <property type="entry name" value="EGF_1"/>
    <property type="match status" value="1"/>
</dbReference>
<dbReference type="Proteomes" id="UP001152320">
    <property type="component" value="Chromosome 10"/>
</dbReference>
<dbReference type="SMART" id="SM00060">
    <property type="entry name" value="FN3"/>
    <property type="match status" value="1"/>
</dbReference>
<dbReference type="SUPFAM" id="SSF57196">
    <property type="entry name" value="EGF/Laminin"/>
    <property type="match status" value="1"/>
</dbReference>
<evidence type="ECO:0000259" key="5">
    <source>
        <dbReference type="PROSITE" id="PS50026"/>
    </source>
</evidence>
<dbReference type="PROSITE" id="PS50853">
    <property type="entry name" value="FN3"/>
    <property type="match status" value="1"/>
</dbReference>
<gene>
    <name evidence="7" type="ORF">HOLleu_22562</name>
</gene>
<dbReference type="SUPFAM" id="SSF49265">
    <property type="entry name" value="Fibronectin type III"/>
    <property type="match status" value="1"/>
</dbReference>
<keyword evidence="8" id="KW-1185">Reference proteome</keyword>
<evidence type="ECO:0000256" key="4">
    <source>
        <dbReference type="SAM" id="SignalP"/>
    </source>
</evidence>
<keyword evidence="4" id="KW-0732">Signal</keyword>
<feature type="domain" description="Fibronectin type-III" evidence="6">
    <location>
        <begin position="102"/>
        <end position="198"/>
    </location>
</feature>
<proteinExistence type="predicted"/>
<feature type="compositionally biased region" description="Polar residues" evidence="2">
    <location>
        <begin position="237"/>
        <end position="262"/>
    </location>
</feature>
<feature type="domain" description="EGF-like" evidence="5">
    <location>
        <begin position="58"/>
        <end position="97"/>
    </location>
</feature>
<feature type="transmembrane region" description="Helical" evidence="3">
    <location>
        <begin position="205"/>
        <end position="229"/>
    </location>
</feature>
<reference evidence="7" key="1">
    <citation type="submission" date="2021-10" db="EMBL/GenBank/DDBJ databases">
        <title>Tropical sea cucumber genome reveals ecological adaptation and Cuvierian tubules defense mechanism.</title>
        <authorList>
            <person name="Chen T."/>
        </authorList>
    </citation>
    <scope>NUCLEOTIDE SEQUENCE</scope>
    <source>
        <strain evidence="7">Nanhai2018</strain>
        <tissue evidence="7">Muscle</tissue>
    </source>
</reference>
<accession>A0A9Q1BZ18</accession>
<feature type="signal peptide" evidence="4">
    <location>
        <begin position="1"/>
        <end position="24"/>
    </location>
</feature>
<evidence type="ECO:0000256" key="1">
    <source>
        <dbReference type="PROSITE-ProRule" id="PRU00076"/>
    </source>
</evidence>
<dbReference type="EMBL" id="JAIZAY010000010">
    <property type="protein sequence ID" value="KAJ8035362.1"/>
    <property type="molecule type" value="Genomic_DNA"/>
</dbReference>
<evidence type="ECO:0000259" key="6">
    <source>
        <dbReference type="PROSITE" id="PS50853"/>
    </source>
</evidence>